<dbReference type="InterPro" id="IPR048510">
    <property type="entry name" value="WsaF_N"/>
</dbReference>
<dbReference type="InterPro" id="IPR055050">
    <property type="entry name" value="WsaF_C"/>
</dbReference>
<dbReference type="Pfam" id="PF21374">
    <property type="entry name" value="WsaF_N"/>
    <property type="match status" value="1"/>
</dbReference>
<keyword evidence="4" id="KW-1185">Reference proteome</keyword>
<dbReference type="Gene3D" id="3.40.50.2000">
    <property type="entry name" value="Glycogen Phosphorylase B"/>
    <property type="match status" value="1"/>
</dbReference>
<evidence type="ECO:0000313" key="4">
    <source>
        <dbReference type="Proteomes" id="UP001595868"/>
    </source>
</evidence>
<sequence>MRGRVGQTLRALRGDPAHLARRVSRRAYQRLGAADLDVLLGLDDVADSRGLTLAVPDRRPARGTPLTVGWVCAPPGPGSGGHTTLFRMVEAVEAAGHTCVLYLYDRFDGELRPRVELIRRCWPNVRAEIRSVADGLPPLDAYVASAWETAHVLAARADLKTRRLYFIQDYEPLFYPPGSEYVLAEDSYRFGFRSITVGPMLADLLAERFGVRAAVAHFGCDTETYRLTEPGPRNGVVFYARRDTARRGYLLGVMALREFHRRHPDREIHLFGDPTARVPFPATNHGKLSPAGLSELYNRCTAGIALSFTNASLVPDELLACGVVPVVGDNPYARGGLPNPHIRWTEPTPYRIADALGAVVEGDRPAPAELAASVRSRPWSDAQRVTLATIEDEVYG</sequence>
<dbReference type="Pfam" id="PF22772">
    <property type="entry name" value="WsaF_C"/>
    <property type="match status" value="1"/>
</dbReference>
<proteinExistence type="predicted"/>
<accession>A0ABV8KLM0</accession>
<gene>
    <name evidence="3" type="ORF">ACFOX0_13910</name>
</gene>
<dbReference type="EMBL" id="JBHSBN010000008">
    <property type="protein sequence ID" value="MFC4107016.1"/>
    <property type="molecule type" value="Genomic_DNA"/>
</dbReference>
<name>A0ABV8KLM0_9ACTN</name>
<evidence type="ECO:0000259" key="1">
    <source>
        <dbReference type="Pfam" id="PF21374"/>
    </source>
</evidence>
<feature type="domain" description="WsaF C-terminal" evidence="2">
    <location>
        <begin position="236"/>
        <end position="356"/>
    </location>
</feature>
<dbReference type="SUPFAM" id="SSF53756">
    <property type="entry name" value="UDP-Glycosyltransferase/glycogen phosphorylase"/>
    <property type="match status" value="1"/>
</dbReference>
<dbReference type="Gene3D" id="3.40.50.11090">
    <property type="match status" value="1"/>
</dbReference>
<feature type="domain" description="WsaF N-terminal" evidence="1">
    <location>
        <begin position="140"/>
        <end position="197"/>
    </location>
</feature>
<comment type="caution">
    <text evidence="3">The sequence shown here is derived from an EMBL/GenBank/DDBJ whole genome shotgun (WGS) entry which is preliminary data.</text>
</comment>
<reference evidence="4" key="1">
    <citation type="journal article" date="2019" name="Int. J. Syst. Evol. Microbiol.">
        <title>The Global Catalogue of Microorganisms (GCM) 10K type strain sequencing project: providing services to taxonomists for standard genome sequencing and annotation.</title>
        <authorList>
            <consortium name="The Broad Institute Genomics Platform"/>
            <consortium name="The Broad Institute Genome Sequencing Center for Infectious Disease"/>
            <person name="Wu L."/>
            <person name="Ma J."/>
        </authorList>
    </citation>
    <scope>NUCLEOTIDE SEQUENCE [LARGE SCALE GENOMIC DNA]</scope>
    <source>
        <strain evidence="4">2902at01</strain>
    </source>
</reference>
<dbReference type="Proteomes" id="UP001595868">
    <property type="component" value="Unassembled WGS sequence"/>
</dbReference>
<protein>
    <submittedName>
        <fullName evidence="3">Uncharacterized protein</fullName>
    </submittedName>
</protein>
<dbReference type="RefSeq" id="WP_377545512.1">
    <property type="nucleotide sequence ID" value="NZ_JBHSBN010000008.1"/>
</dbReference>
<evidence type="ECO:0000313" key="3">
    <source>
        <dbReference type="EMBL" id="MFC4107016.1"/>
    </source>
</evidence>
<organism evidence="3 4">
    <name type="scientific">Micromonospora zhanjiangensis</name>
    <dbReference type="NCBI Taxonomy" id="1522057"/>
    <lineage>
        <taxon>Bacteria</taxon>
        <taxon>Bacillati</taxon>
        <taxon>Actinomycetota</taxon>
        <taxon>Actinomycetes</taxon>
        <taxon>Micromonosporales</taxon>
        <taxon>Micromonosporaceae</taxon>
        <taxon>Micromonospora</taxon>
    </lineage>
</organism>
<evidence type="ECO:0000259" key="2">
    <source>
        <dbReference type="Pfam" id="PF22772"/>
    </source>
</evidence>